<name>A0ABU5V8V2_9PSED</name>
<accession>A0ABU5V8V2</accession>
<organism evidence="1 2">
    <name type="scientific">Pseudomonas machongensis</name>
    <dbReference type="NCBI Taxonomy" id="3110229"/>
    <lineage>
        <taxon>Bacteria</taxon>
        <taxon>Pseudomonadati</taxon>
        <taxon>Pseudomonadota</taxon>
        <taxon>Gammaproteobacteria</taxon>
        <taxon>Pseudomonadales</taxon>
        <taxon>Pseudomonadaceae</taxon>
        <taxon>Pseudomonas</taxon>
    </lineage>
</organism>
<keyword evidence="2" id="KW-1185">Reference proteome</keyword>
<evidence type="ECO:0000313" key="1">
    <source>
        <dbReference type="EMBL" id="MEA5669784.1"/>
    </source>
</evidence>
<evidence type="ECO:0000313" key="2">
    <source>
        <dbReference type="Proteomes" id="UP001302573"/>
    </source>
</evidence>
<sequence length="56" mass="5797">MVPVQAQLEFSEAGVCLPYGTQLRAAHGGRGLGWSARAMGRPGAGLQTRQAGVQAM</sequence>
<dbReference type="RefSeq" id="WP_323452146.1">
    <property type="nucleotide sequence ID" value="NZ_JAYFUI010000006.1"/>
</dbReference>
<protein>
    <submittedName>
        <fullName evidence="1">Uncharacterized protein</fullName>
    </submittedName>
</protein>
<reference evidence="1 2" key="1">
    <citation type="submission" date="2023-12" db="EMBL/GenBank/DDBJ databases">
        <title>Pseudomonas machongensis sp. nov., isolated from wilted pepper plants (Capsicum annuum).</title>
        <authorList>
            <person name="Qiu M."/>
            <person name="Li Y."/>
            <person name="Liu Q."/>
            <person name="Zhang X."/>
            <person name="Huang Y."/>
            <person name="Guo R."/>
            <person name="Hu M."/>
            <person name="Zhou J."/>
            <person name="Zhou X."/>
        </authorList>
    </citation>
    <scope>NUCLEOTIDE SEQUENCE [LARGE SCALE GENOMIC DNA]</scope>
    <source>
        <strain evidence="1 2">MH2</strain>
    </source>
</reference>
<gene>
    <name evidence="1" type="ORF">VA602_00310</name>
</gene>
<dbReference type="EMBL" id="JAYFUI010000006">
    <property type="protein sequence ID" value="MEA5669784.1"/>
    <property type="molecule type" value="Genomic_DNA"/>
</dbReference>
<dbReference type="Proteomes" id="UP001302573">
    <property type="component" value="Unassembled WGS sequence"/>
</dbReference>
<comment type="caution">
    <text evidence="1">The sequence shown here is derived from an EMBL/GenBank/DDBJ whole genome shotgun (WGS) entry which is preliminary data.</text>
</comment>
<proteinExistence type="predicted"/>